<dbReference type="SUPFAM" id="SSF81383">
    <property type="entry name" value="F-box domain"/>
    <property type="match status" value="1"/>
</dbReference>
<dbReference type="Proteomes" id="UP000663852">
    <property type="component" value="Unassembled WGS sequence"/>
</dbReference>
<evidence type="ECO:0000313" key="2">
    <source>
        <dbReference type="EMBL" id="CAF1535464.1"/>
    </source>
</evidence>
<feature type="domain" description="F-box" evidence="1">
    <location>
        <begin position="13"/>
        <end position="67"/>
    </location>
</feature>
<evidence type="ECO:0000313" key="3">
    <source>
        <dbReference type="Proteomes" id="UP000663852"/>
    </source>
</evidence>
<reference evidence="2" key="1">
    <citation type="submission" date="2021-02" db="EMBL/GenBank/DDBJ databases">
        <authorList>
            <person name="Nowell W R."/>
        </authorList>
    </citation>
    <scope>NUCLEOTIDE SEQUENCE</scope>
</reference>
<sequence>MENSTVISNQQKQSPIETLPNEIIYNIFNFLTTFDVVRGFTLLNHRFDTLVQFHVKEIDLTDSWQGNQQYLHRICETIQTLKIDRYHTYLLTSSSDRTNFTAGQRNDKHLLQSMIRKITTTIQCRLFRSVSASIYRFPALQSLHLVNISNWNNIISDMNLANLNLWFDDDIHYFNDEIKIPTTIIRFTANAVLDAHCFHLNLIDLNVYICSFSHLIEIV</sequence>
<dbReference type="InterPro" id="IPR036047">
    <property type="entry name" value="F-box-like_dom_sf"/>
</dbReference>
<gene>
    <name evidence="2" type="ORF">EDS130_LOCUS44909</name>
</gene>
<dbReference type="PROSITE" id="PS50181">
    <property type="entry name" value="FBOX"/>
    <property type="match status" value="1"/>
</dbReference>
<protein>
    <recommendedName>
        <fullName evidence="1">F-box domain-containing protein</fullName>
    </recommendedName>
</protein>
<name>A0A815VZT1_ADIRI</name>
<accession>A0A815VZT1</accession>
<proteinExistence type="predicted"/>
<dbReference type="InterPro" id="IPR001810">
    <property type="entry name" value="F-box_dom"/>
</dbReference>
<evidence type="ECO:0000259" key="1">
    <source>
        <dbReference type="PROSITE" id="PS50181"/>
    </source>
</evidence>
<dbReference type="EMBL" id="CAJNOJ010000952">
    <property type="protein sequence ID" value="CAF1535464.1"/>
    <property type="molecule type" value="Genomic_DNA"/>
</dbReference>
<dbReference type="OrthoDB" id="10029654at2759"/>
<organism evidence="2 3">
    <name type="scientific">Adineta ricciae</name>
    <name type="common">Rotifer</name>
    <dbReference type="NCBI Taxonomy" id="249248"/>
    <lineage>
        <taxon>Eukaryota</taxon>
        <taxon>Metazoa</taxon>
        <taxon>Spiralia</taxon>
        <taxon>Gnathifera</taxon>
        <taxon>Rotifera</taxon>
        <taxon>Eurotatoria</taxon>
        <taxon>Bdelloidea</taxon>
        <taxon>Adinetida</taxon>
        <taxon>Adinetidae</taxon>
        <taxon>Adineta</taxon>
    </lineage>
</organism>
<dbReference type="AlphaFoldDB" id="A0A815VZT1"/>
<comment type="caution">
    <text evidence="2">The sequence shown here is derived from an EMBL/GenBank/DDBJ whole genome shotgun (WGS) entry which is preliminary data.</text>
</comment>